<dbReference type="Pfam" id="PF00392">
    <property type="entry name" value="GntR"/>
    <property type="match status" value="1"/>
</dbReference>
<keyword evidence="2" id="KW-0238">DNA-binding</keyword>
<dbReference type="CDD" id="cd07377">
    <property type="entry name" value="WHTH_GntR"/>
    <property type="match status" value="1"/>
</dbReference>
<feature type="region of interest" description="Disordered" evidence="4">
    <location>
        <begin position="105"/>
        <end position="125"/>
    </location>
</feature>
<proteinExistence type="predicted"/>
<dbReference type="PANTHER" id="PTHR44846">
    <property type="entry name" value="MANNOSYL-D-GLYCERATE TRANSPORT/METABOLISM SYSTEM REPRESSOR MNGR-RELATED"/>
    <property type="match status" value="1"/>
</dbReference>
<evidence type="ECO:0000256" key="3">
    <source>
        <dbReference type="ARBA" id="ARBA00023163"/>
    </source>
</evidence>
<dbReference type="InterPro" id="IPR000524">
    <property type="entry name" value="Tscrpt_reg_HTH_GntR"/>
</dbReference>
<gene>
    <name evidence="6" type="ORF">SM611_13270</name>
</gene>
<evidence type="ECO:0000256" key="2">
    <source>
        <dbReference type="ARBA" id="ARBA00023125"/>
    </source>
</evidence>
<organism evidence="6 7">
    <name type="scientific">Actinomadura monticuli</name>
    <dbReference type="NCBI Taxonomy" id="3097367"/>
    <lineage>
        <taxon>Bacteria</taxon>
        <taxon>Bacillati</taxon>
        <taxon>Actinomycetota</taxon>
        <taxon>Actinomycetes</taxon>
        <taxon>Streptosporangiales</taxon>
        <taxon>Thermomonosporaceae</taxon>
        <taxon>Actinomadura</taxon>
    </lineage>
</organism>
<dbReference type="Proteomes" id="UP001569963">
    <property type="component" value="Unassembled WGS sequence"/>
</dbReference>
<dbReference type="InterPro" id="IPR028978">
    <property type="entry name" value="Chorismate_lyase_/UTRA_dom_sf"/>
</dbReference>
<dbReference type="SUPFAM" id="SSF46785">
    <property type="entry name" value="Winged helix' DNA-binding domain"/>
    <property type="match status" value="1"/>
</dbReference>
<evidence type="ECO:0000256" key="1">
    <source>
        <dbReference type="ARBA" id="ARBA00023015"/>
    </source>
</evidence>
<dbReference type="SMART" id="SM00345">
    <property type="entry name" value="HTH_GNTR"/>
    <property type="match status" value="1"/>
</dbReference>
<dbReference type="InterPro" id="IPR036390">
    <property type="entry name" value="WH_DNA-bd_sf"/>
</dbReference>
<dbReference type="Gene3D" id="3.40.1410.10">
    <property type="entry name" value="Chorismate lyase-like"/>
    <property type="match status" value="1"/>
</dbReference>
<dbReference type="Gene3D" id="1.10.10.10">
    <property type="entry name" value="Winged helix-like DNA-binding domain superfamily/Winged helix DNA-binding domain"/>
    <property type="match status" value="1"/>
</dbReference>
<evidence type="ECO:0000256" key="4">
    <source>
        <dbReference type="SAM" id="MobiDB-lite"/>
    </source>
</evidence>
<evidence type="ECO:0000313" key="7">
    <source>
        <dbReference type="Proteomes" id="UP001569963"/>
    </source>
</evidence>
<keyword evidence="3" id="KW-0804">Transcription</keyword>
<reference evidence="6 7" key="1">
    <citation type="submission" date="2023-11" db="EMBL/GenBank/DDBJ databases">
        <title>Actinomadura monticuli sp. nov., isolated from volcanic ash.</title>
        <authorList>
            <person name="Lee S.D."/>
            <person name="Yang H."/>
            <person name="Kim I.S."/>
        </authorList>
    </citation>
    <scope>NUCLEOTIDE SEQUENCE [LARGE SCALE GENOMIC DNA]</scope>
    <source>
        <strain evidence="6 7">DLS-62</strain>
    </source>
</reference>
<dbReference type="PANTHER" id="PTHR44846:SF17">
    <property type="entry name" value="GNTR-FAMILY TRANSCRIPTIONAL REGULATOR"/>
    <property type="match status" value="1"/>
</dbReference>
<dbReference type="EMBL" id="JAXCEI010000005">
    <property type="protein sequence ID" value="MFA1539901.1"/>
    <property type="molecule type" value="Genomic_DNA"/>
</dbReference>
<dbReference type="SMART" id="SM00866">
    <property type="entry name" value="UTRA"/>
    <property type="match status" value="1"/>
</dbReference>
<keyword evidence="7" id="KW-1185">Reference proteome</keyword>
<evidence type="ECO:0000259" key="5">
    <source>
        <dbReference type="PROSITE" id="PS50949"/>
    </source>
</evidence>
<dbReference type="PROSITE" id="PS50949">
    <property type="entry name" value="HTH_GNTR"/>
    <property type="match status" value="1"/>
</dbReference>
<accession>A0ABV4Q9Y4</accession>
<dbReference type="RefSeq" id="WP_371949808.1">
    <property type="nucleotide sequence ID" value="NZ_JAXCEI010000005.1"/>
</dbReference>
<keyword evidence="1" id="KW-0805">Transcription regulation</keyword>
<dbReference type="InterPro" id="IPR036388">
    <property type="entry name" value="WH-like_DNA-bd_sf"/>
</dbReference>
<comment type="caution">
    <text evidence="6">The sequence shown here is derived from an EMBL/GenBank/DDBJ whole genome shotgun (WGS) entry which is preliminary data.</text>
</comment>
<feature type="domain" description="HTH gntR-type" evidence="5">
    <location>
        <begin position="19"/>
        <end position="87"/>
    </location>
</feature>
<dbReference type="SUPFAM" id="SSF64288">
    <property type="entry name" value="Chorismate lyase-like"/>
    <property type="match status" value="1"/>
</dbReference>
<sequence>MAALGQTPGVSPPEPTDPTLRWRAVYDQIVRDILAGQHPPGSLLPSNAQIQQQWNVSSTTSRRVLAELSEAGWAISQGTRGYIATAGPHDAHYQMGQEIRDTQAPTIADPPARSSQPPLAQPRYQAVSPALPRPQHTVPLAGHIPTLLTTVASTSVQAEPAPADVAYALRLPGPGAPVIVRRHVVADSTGVIPVELWAAYLDAQRVADGPLSKPDHIPGTWPDALTAHTGLPVTAASSQVYARRPDAYEAATLHLTTADIVLVRTTTLLSRDEPLSYSVNVWPADSTRITAERYSLD</sequence>
<dbReference type="InterPro" id="IPR050679">
    <property type="entry name" value="Bact_HTH_transcr_reg"/>
</dbReference>
<evidence type="ECO:0000313" key="6">
    <source>
        <dbReference type="EMBL" id="MFA1539901.1"/>
    </source>
</evidence>
<dbReference type="Pfam" id="PF07702">
    <property type="entry name" value="UTRA"/>
    <property type="match status" value="1"/>
</dbReference>
<protein>
    <submittedName>
        <fullName evidence="6">GntR family transcriptional regulator</fullName>
    </submittedName>
</protein>
<dbReference type="InterPro" id="IPR011663">
    <property type="entry name" value="UTRA"/>
</dbReference>
<name>A0ABV4Q9Y4_9ACTN</name>